<feature type="region of interest" description="Disordered" evidence="1">
    <location>
        <begin position="1"/>
        <end position="43"/>
    </location>
</feature>
<feature type="compositionally biased region" description="Polar residues" evidence="1">
    <location>
        <begin position="26"/>
        <end position="43"/>
    </location>
</feature>
<proteinExistence type="predicted"/>
<evidence type="ECO:0000256" key="2">
    <source>
        <dbReference type="SAM" id="Phobius"/>
    </source>
</evidence>
<feature type="transmembrane region" description="Helical" evidence="2">
    <location>
        <begin position="629"/>
        <end position="649"/>
    </location>
</feature>
<comment type="caution">
    <text evidence="3">The sequence shown here is derived from an EMBL/GenBank/DDBJ whole genome shotgun (WGS) entry which is preliminary data.</text>
</comment>
<dbReference type="InterPro" id="IPR021840">
    <property type="entry name" value="DUF3433"/>
</dbReference>
<feature type="transmembrane region" description="Helical" evidence="2">
    <location>
        <begin position="193"/>
        <end position="213"/>
    </location>
</feature>
<evidence type="ECO:0000313" key="4">
    <source>
        <dbReference type="Proteomes" id="UP000813444"/>
    </source>
</evidence>
<keyword evidence="2" id="KW-0812">Transmembrane</keyword>
<dbReference type="PANTHER" id="PTHR37544">
    <property type="entry name" value="SPRAY-RELATED"/>
    <property type="match status" value="1"/>
</dbReference>
<name>A0A8K0WQ58_9HYPO</name>
<keyword evidence="2" id="KW-1133">Transmembrane helix</keyword>
<feature type="transmembrane region" description="Helical" evidence="2">
    <location>
        <begin position="146"/>
        <end position="173"/>
    </location>
</feature>
<feature type="transmembrane region" description="Helical" evidence="2">
    <location>
        <begin position="849"/>
        <end position="870"/>
    </location>
</feature>
<sequence>MDPAVGDDCGERTVSSRSSSFSLNSCTATTNKSISRGETNQQDLQSDELHAAMPRPHFDIASTFQNCQPALMDNATQPDLTSELEPNESGELDHPPFIHPMPSCDNTEGQTRPMSRYSNACIEFEAVGVCETASSSNLGAQKWQPFWLSTVVLGVFATLFGLLLLAVILLYYFSEKFNGLATQKPEYQYAWRYGPTILFMIVNTLWRQVDFFAKLLSPWSHLHTDITAPEKAMPLNYLTPILPMALWTAMKNRDLAVVLTLLGQVIITITVALSTGLFNIVPTEVTEKRSDFQLKSEFKLRPDIFQSSEWAPGYSAVQIYTGIQRYGLSYPPGTSNSILTLDIKSPDVSPTIINYTIPAETMHFEVDCEVIPITTDSIRPHRFEDESMGSRDMFVSDVNIPGCVIHDVEMALPYSAVRDYGKDAIVHLRGEFGWHICNTGKRESFRDSMWDLISTTENGSPSINNGDEDLRLIFAVSEVGFPDYHTNITRITAVSCQLSYYIQQFDVHKPNSTDRSAYATKPSEQIQPVRKLEGLSNSTFAKAMWSATQSSLPFRGENNGIFQIMANNNGYNSVEPFLNADILITNLKTTFNGVASQLMRQIALHPADQRLSGHITYTTFRLKATMQSAIPMCVLLGILCIITVCIILFRPDPKLSFPPTSLAAAAVLLADDQYGRMLECLKTSSMNENSDQTKSESRLVHYRETTMRSSAHRKSSSKQTLLHSRAGASTDVSWWRPPSSNNWYFALIIGLALLSIAILELLQHFSDENSGIINLGPDDEFIFTTYIATALALMLGMLYNGYEFTVKLLTPFITLKQGKSEAASLSCVFVGKLLPAAAYSAVRTKKYSVLTALLGSSICGFLTIAVSGLYTSVNVSRIGHIKVSQTDELNLGYNNSDPSGEESFSGVVASLVEFEDLNYTRWTYEDLVFPHLSQTEFSLAESIGVSLQVKVPAVRPKLDCIEADLEDLLDSEPIAYSNNQGDPPLLDLSISLLLSEWCEGSIPGYDADTIWMFWTGSYLSSNDDHGYIYDGGPTLYRPTDDNAGKTFTSPFGAGAGCSSFWATAGSFKLIQATTNFTTHIDGYPSIPDSTAYSVSLDAGLLLCYQNYERVQTRTTFRLPDFDIDVDHPPQTDESTGTLLKTPGGSSRFESLISLLENQSWGNDLGPRTKEQSSPLSDSGRSFIRALTKGRNGKPMAEIAGKANINNLYTAANRLYKTYTVQAMSLSMRANISGNETSTTNIFDGSFQTGNSRRIQQNRNSKLALQIMLAVMALCTIITRLLLPLGEVLLRDPCSIVGIASLLVGGSLLAKPDCSLPSHSLTEKELVNRFQGRTYSLKWWTTRDGKTRYGIDRDLEDDL</sequence>
<dbReference type="PANTHER" id="PTHR37544:SF1">
    <property type="entry name" value="PHOSPHORIBOSYLAMINOIMIDAZOLE-SUCCINOCARBOXAMIDE SYNTHASE"/>
    <property type="match status" value="1"/>
</dbReference>
<feature type="transmembrane region" description="Helical" evidence="2">
    <location>
        <begin position="743"/>
        <end position="762"/>
    </location>
</feature>
<keyword evidence="4" id="KW-1185">Reference proteome</keyword>
<dbReference type="Proteomes" id="UP000813444">
    <property type="component" value="Unassembled WGS sequence"/>
</dbReference>
<keyword evidence="2" id="KW-0472">Membrane</keyword>
<dbReference type="EMBL" id="JAGPNK010000008">
    <property type="protein sequence ID" value="KAH7316920.1"/>
    <property type="molecule type" value="Genomic_DNA"/>
</dbReference>
<feature type="transmembrane region" description="Helical" evidence="2">
    <location>
        <begin position="783"/>
        <end position="802"/>
    </location>
</feature>
<evidence type="ECO:0000313" key="3">
    <source>
        <dbReference type="EMBL" id="KAH7316920.1"/>
    </source>
</evidence>
<organism evidence="3 4">
    <name type="scientific">Stachybotrys elegans</name>
    <dbReference type="NCBI Taxonomy" id="80388"/>
    <lineage>
        <taxon>Eukaryota</taxon>
        <taxon>Fungi</taxon>
        <taxon>Dikarya</taxon>
        <taxon>Ascomycota</taxon>
        <taxon>Pezizomycotina</taxon>
        <taxon>Sordariomycetes</taxon>
        <taxon>Hypocreomycetidae</taxon>
        <taxon>Hypocreales</taxon>
        <taxon>Stachybotryaceae</taxon>
        <taxon>Stachybotrys</taxon>
    </lineage>
</organism>
<evidence type="ECO:0000256" key="1">
    <source>
        <dbReference type="SAM" id="MobiDB-lite"/>
    </source>
</evidence>
<feature type="transmembrane region" description="Helical" evidence="2">
    <location>
        <begin position="256"/>
        <end position="281"/>
    </location>
</feature>
<feature type="region of interest" description="Disordered" evidence="1">
    <location>
        <begin position="78"/>
        <end position="99"/>
    </location>
</feature>
<dbReference type="Pfam" id="PF11915">
    <property type="entry name" value="DUF3433"/>
    <property type="match status" value="2"/>
</dbReference>
<dbReference type="OrthoDB" id="5332281at2759"/>
<gene>
    <name evidence="3" type="ORF">B0I35DRAFT_375387</name>
</gene>
<reference evidence="3" key="1">
    <citation type="journal article" date="2021" name="Nat. Commun.">
        <title>Genetic determinants of endophytism in the Arabidopsis root mycobiome.</title>
        <authorList>
            <person name="Mesny F."/>
            <person name="Miyauchi S."/>
            <person name="Thiergart T."/>
            <person name="Pickel B."/>
            <person name="Atanasova L."/>
            <person name="Karlsson M."/>
            <person name="Huettel B."/>
            <person name="Barry K.W."/>
            <person name="Haridas S."/>
            <person name="Chen C."/>
            <person name="Bauer D."/>
            <person name="Andreopoulos W."/>
            <person name="Pangilinan J."/>
            <person name="LaButti K."/>
            <person name="Riley R."/>
            <person name="Lipzen A."/>
            <person name="Clum A."/>
            <person name="Drula E."/>
            <person name="Henrissat B."/>
            <person name="Kohler A."/>
            <person name="Grigoriev I.V."/>
            <person name="Martin F.M."/>
            <person name="Hacquard S."/>
        </authorList>
    </citation>
    <scope>NUCLEOTIDE SEQUENCE</scope>
    <source>
        <strain evidence="3">MPI-CAGE-CH-0235</strain>
    </source>
</reference>
<protein>
    <submittedName>
        <fullName evidence="3">Uncharacterized protein</fullName>
    </submittedName>
</protein>
<feature type="region of interest" description="Disordered" evidence="1">
    <location>
        <begin position="1159"/>
        <end position="1179"/>
    </location>
</feature>
<feature type="compositionally biased region" description="Low complexity" evidence="1">
    <location>
        <begin position="15"/>
        <end position="25"/>
    </location>
</feature>
<accession>A0A8K0WQ58</accession>